<evidence type="ECO:0000313" key="3">
    <source>
        <dbReference type="EMBL" id="QNN66954.1"/>
    </source>
</evidence>
<dbReference type="Pfam" id="PF04964">
    <property type="entry name" value="Flp_Fap"/>
    <property type="match status" value="1"/>
</dbReference>
<proteinExistence type="predicted"/>
<keyword evidence="1" id="KW-0812">Transmembrane</keyword>
<feature type="transmembrane region" description="Helical" evidence="1">
    <location>
        <begin position="104"/>
        <end position="124"/>
    </location>
</feature>
<dbReference type="KEGG" id="slut:H9L13_09910"/>
<dbReference type="SUPFAM" id="SSF141371">
    <property type="entry name" value="PilZ domain-like"/>
    <property type="match status" value="1"/>
</dbReference>
<evidence type="ECO:0000313" key="4">
    <source>
        <dbReference type="Proteomes" id="UP000515971"/>
    </source>
</evidence>
<feature type="domain" description="PilZ" evidence="2">
    <location>
        <begin position="16"/>
        <end position="84"/>
    </location>
</feature>
<dbReference type="GO" id="GO:0035438">
    <property type="term" value="F:cyclic-di-GMP binding"/>
    <property type="evidence" value="ECO:0007669"/>
    <property type="project" value="InterPro"/>
</dbReference>
<dbReference type="AlphaFoldDB" id="A0A7G9SGH9"/>
<keyword evidence="4" id="KW-1185">Reference proteome</keyword>
<accession>A0A7G9SGH9</accession>
<dbReference type="Pfam" id="PF07238">
    <property type="entry name" value="PilZ"/>
    <property type="match status" value="1"/>
</dbReference>
<evidence type="ECO:0000256" key="1">
    <source>
        <dbReference type="SAM" id="Phobius"/>
    </source>
</evidence>
<evidence type="ECO:0000259" key="2">
    <source>
        <dbReference type="Pfam" id="PF07238"/>
    </source>
</evidence>
<sequence>MDKSGSGHAALLSRGRRHAVELEAAIVRDGVEQWNRVTDLSLDGCCLSGDFLIGEQVTVRIPPLGTFRAQVRWALSGRAGARFIRTGQTAAPTSLSKDKRGVAAIEYALIASLIAIALVAAVGGTGEAVGDRWNGVDKAMPGGVHYQS</sequence>
<keyword evidence="1" id="KW-0472">Membrane</keyword>
<organism evidence="3 4">
    <name type="scientific">Sphingomonas lutea</name>
    <dbReference type="NCBI Taxonomy" id="1045317"/>
    <lineage>
        <taxon>Bacteria</taxon>
        <taxon>Pseudomonadati</taxon>
        <taxon>Pseudomonadota</taxon>
        <taxon>Alphaproteobacteria</taxon>
        <taxon>Sphingomonadales</taxon>
        <taxon>Sphingomonadaceae</taxon>
        <taxon>Sphingomonas</taxon>
    </lineage>
</organism>
<reference evidence="3 4" key="1">
    <citation type="submission" date="2020-08" db="EMBL/GenBank/DDBJ databases">
        <title>Genome sequence of Sphingomonas lutea KCTC 23642T.</title>
        <authorList>
            <person name="Hyun D.-W."/>
            <person name="Bae J.-W."/>
        </authorList>
    </citation>
    <scope>NUCLEOTIDE SEQUENCE [LARGE SCALE GENOMIC DNA]</scope>
    <source>
        <strain evidence="3 4">KCTC 23642</strain>
    </source>
</reference>
<dbReference type="InterPro" id="IPR007047">
    <property type="entry name" value="Flp_Fap"/>
</dbReference>
<keyword evidence="1" id="KW-1133">Transmembrane helix</keyword>
<protein>
    <submittedName>
        <fullName evidence="3">Flp family type IVb pilin</fullName>
    </submittedName>
</protein>
<dbReference type="EMBL" id="CP060718">
    <property type="protein sequence ID" value="QNN66954.1"/>
    <property type="molecule type" value="Genomic_DNA"/>
</dbReference>
<gene>
    <name evidence="3" type="ORF">H9L13_09910</name>
</gene>
<dbReference type="Proteomes" id="UP000515971">
    <property type="component" value="Chromosome"/>
</dbReference>
<name>A0A7G9SGH9_9SPHN</name>
<dbReference type="InterPro" id="IPR009875">
    <property type="entry name" value="PilZ_domain"/>
</dbReference>
<dbReference type="RefSeq" id="WP_187537546.1">
    <property type="nucleotide sequence ID" value="NZ_BAABJT010000001.1"/>
</dbReference>